<dbReference type="Pfam" id="PF02823">
    <property type="entry name" value="ATP-synt_DE_N"/>
    <property type="match status" value="1"/>
</dbReference>
<evidence type="ECO:0000313" key="11">
    <source>
        <dbReference type="Proteomes" id="UP000018439"/>
    </source>
</evidence>
<dbReference type="InterPro" id="IPR001469">
    <property type="entry name" value="ATP_synth_F1_dsu/esu"/>
</dbReference>
<organism evidence="10 11">
    <name type="scientific">Bacteroides coprosuis DSM 18011</name>
    <dbReference type="NCBI Taxonomy" id="679937"/>
    <lineage>
        <taxon>Bacteria</taxon>
        <taxon>Pseudomonadati</taxon>
        <taxon>Bacteroidota</taxon>
        <taxon>Bacteroidia</taxon>
        <taxon>Bacteroidales</taxon>
        <taxon>Bacteroidaceae</taxon>
        <taxon>Bacteroides</taxon>
    </lineage>
</organism>
<comment type="subcellular location">
    <subcellularLocation>
        <location evidence="2">Endomembrane system</location>
        <topology evidence="2">Peripheral membrane protein</topology>
    </subcellularLocation>
</comment>
<dbReference type="GO" id="GO:0045259">
    <property type="term" value="C:proton-transporting ATP synthase complex"/>
    <property type="evidence" value="ECO:0007669"/>
    <property type="project" value="UniProtKB-KW"/>
</dbReference>
<reference evidence="10 11" key="1">
    <citation type="journal article" date="2011" name="Stand. Genomic Sci.">
        <title>Non-contiguous finished genome sequence of Bacteroides coprosuis type strain (PC139).</title>
        <authorList>
            <person name="Land M."/>
            <person name="Held B."/>
            <person name="Gronow S."/>
            <person name="Abt B."/>
            <person name="Lucas S."/>
            <person name="Del Rio T.G."/>
            <person name="Nolan M."/>
            <person name="Tice H."/>
            <person name="Cheng J.F."/>
            <person name="Pitluck S."/>
            <person name="Liolios K."/>
            <person name="Pagani I."/>
            <person name="Ivanova N."/>
            <person name="Mavromatis K."/>
            <person name="Mikhailova N."/>
            <person name="Pati A."/>
            <person name="Tapia R."/>
            <person name="Han C."/>
            <person name="Goodwin L."/>
            <person name="Chen A."/>
            <person name="Palaniappan K."/>
            <person name="Hauser L."/>
            <person name="Brambilla E.M."/>
            <person name="Rohde M."/>
            <person name="Goker M."/>
            <person name="Detter J.C."/>
            <person name="Woyke T."/>
            <person name="Bristow J."/>
            <person name="Eisen J.A."/>
            <person name="Markowitz V."/>
            <person name="Hugenholtz P."/>
            <person name="Kyrpides N.C."/>
            <person name="Klenk H.P."/>
            <person name="Lapidus A."/>
        </authorList>
    </citation>
    <scope>NUCLEOTIDE SEQUENCE</scope>
    <source>
        <strain evidence="10 11">DSM 18011</strain>
    </source>
</reference>
<evidence type="ECO:0000256" key="8">
    <source>
        <dbReference type="RuleBase" id="RU003656"/>
    </source>
</evidence>
<dbReference type="eggNOG" id="COG0355">
    <property type="taxonomic scope" value="Bacteria"/>
</dbReference>
<keyword evidence="8" id="KW-0066">ATP synthesis</keyword>
<dbReference type="SUPFAM" id="SSF51344">
    <property type="entry name" value="Epsilon subunit of F1F0-ATP synthase N-terminal domain"/>
    <property type="match status" value="1"/>
</dbReference>
<dbReference type="NCBIfam" id="TIGR01216">
    <property type="entry name" value="ATP_synt_epsi"/>
    <property type="match status" value="1"/>
</dbReference>
<protein>
    <submittedName>
        <fullName evidence="10">ATPase, F1 complex, delta/epsilon subunit</fullName>
    </submittedName>
</protein>
<keyword evidence="7 8" id="KW-0139">CF(1)</keyword>
<dbReference type="InterPro" id="IPR036771">
    <property type="entry name" value="ATPsynth_dsu/esu_N"/>
</dbReference>
<sequence length="79" mass="8754">MMKLSIVSPERELFKGEIKEINLPGTKGKFTILTNHAPLVSSLEKGEVHYTTIEGIEYSLEIEEGFIEVSNNVVSVCVS</sequence>
<comment type="similarity">
    <text evidence="3 8">Belongs to the ATPase epsilon chain family.</text>
</comment>
<evidence type="ECO:0000256" key="7">
    <source>
        <dbReference type="ARBA" id="ARBA00023196"/>
    </source>
</evidence>
<evidence type="ECO:0000256" key="5">
    <source>
        <dbReference type="ARBA" id="ARBA00023065"/>
    </source>
</evidence>
<comment type="function">
    <text evidence="1">Produces ATP from ADP in the presence of a proton gradient across the membrane.</text>
</comment>
<evidence type="ECO:0000256" key="6">
    <source>
        <dbReference type="ARBA" id="ARBA00023136"/>
    </source>
</evidence>
<comment type="subunit">
    <text evidence="8">F-type ATPases have 2 components, CF(1) - the catalytic core - and CF(0) - the membrane proton channel. CF(1) has five subunits: alpha(3), beta(3), gamma(1), delta(1), epsilon(1). CF(0) has three main subunits: a, b and c.</text>
</comment>
<name>F3ZUS5_9BACE</name>
<feature type="domain" description="ATP synthase F1 complex delta/epsilon subunit N-terminal" evidence="9">
    <location>
        <begin position="2"/>
        <end position="78"/>
    </location>
</feature>
<dbReference type="AlphaFoldDB" id="F3ZUS5"/>
<evidence type="ECO:0000256" key="1">
    <source>
        <dbReference type="ARBA" id="ARBA00003543"/>
    </source>
</evidence>
<dbReference type="GO" id="GO:0046933">
    <property type="term" value="F:proton-transporting ATP synthase activity, rotational mechanism"/>
    <property type="evidence" value="ECO:0007669"/>
    <property type="project" value="InterPro"/>
</dbReference>
<proteinExistence type="inferred from homology"/>
<keyword evidence="11" id="KW-1185">Reference proteome</keyword>
<gene>
    <name evidence="10" type="ORF">Bcop_1181</name>
</gene>
<dbReference type="Gene3D" id="2.60.15.10">
    <property type="entry name" value="F0F1 ATP synthase delta/epsilon subunit, N-terminal"/>
    <property type="match status" value="1"/>
</dbReference>
<dbReference type="HOGENOM" id="CLU_084338_4_1_10"/>
<dbReference type="InterPro" id="IPR020546">
    <property type="entry name" value="ATP_synth_F1_dsu/esu_N"/>
</dbReference>
<evidence type="ECO:0000256" key="2">
    <source>
        <dbReference type="ARBA" id="ARBA00004184"/>
    </source>
</evidence>
<dbReference type="CDD" id="cd12152">
    <property type="entry name" value="F1-ATPase_delta"/>
    <property type="match status" value="1"/>
</dbReference>
<dbReference type="Proteomes" id="UP000018439">
    <property type="component" value="Chromosome"/>
</dbReference>
<accession>F3ZUS5</accession>
<dbReference type="GO" id="GO:0012505">
    <property type="term" value="C:endomembrane system"/>
    <property type="evidence" value="ECO:0007669"/>
    <property type="project" value="UniProtKB-SubCell"/>
</dbReference>
<dbReference type="EMBL" id="CM001167">
    <property type="protein sequence ID" value="EGJ71385.1"/>
    <property type="molecule type" value="Genomic_DNA"/>
</dbReference>
<keyword evidence="6" id="KW-0472">Membrane</keyword>
<evidence type="ECO:0000313" key="10">
    <source>
        <dbReference type="EMBL" id="EGJ71385.1"/>
    </source>
</evidence>
<evidence type="ECO:0000256" key="4">
    <source>
        <dbReference type="ARBA" id="ARBA00022448"/>
    </source>
</evidence>
<evidence type="ECO:0000259" key="9">
    <source>
        <dbReference type="Pfam" id="PF02823"/>
    </source>
</evidence>
<dbReference type="STRING" id="679937.Bcop_1181"/>
<keyword evidence="4 8" id="KW-0813">Transport</keyword>
<dbReference type="OrthoDB" id="5294255at2"/>
<keyword evidence="5 8" id="KW-0406">Ion transport</keyword>
<evidence type="ECO:0000256" key="3">
    <source>
        <dbReference type="ARBA" id="ARBA00005712"/>
    </source>
</evidence>